<dbReference type="NCBIfam" id="TIGR00054">
    <property type="entry name" value="RIP metalloprotease RseP"/>
    <property type="match status" value="1"/>
</dbReference>
<keyword evidence="11" id="KW-0479">Metal-binding</keyword>
<evidence type="ECO:0000256" key="10">
    <source>
        <dbReference type="ARBA" id="ARBA00023136"/>
    </source>
</evidence>
<dbReference type="AlphaFoldDB" id="A0A7W8H7B0"/>
<dbReference type="GO" id="GO:0046872">
    <property type="term" value="F:metal ion binding"/>
    <property type="evidence" value="ECO:0007669"/>
    <property type="project" value="UniProtKB-KW"/>
</dbReference>
<accession>A0A7W8H7B0</accession>
<dbReference type="RefSeq" id="WP_183770525.1">
    <property type="nucleotide sequence ID" value="NZ_JACHFW010000001.1"/>
</dbReference>
<dbReference type="Gene3D" id="2.30.42.10">
    <property type="match status" value="1"/>
</dbReference>
<feature type="domain" description="PDZ" evidence="13">
    <location>
        <begin position="122"/>
        <end position="160"/>
    </location>
</feature>
<keyword evidence="8 11" id="KW-1133">Transmembrane helix</keyword>
<evidence type="ECO:0000259" key="12">
    <source>
        <dbReference type="Pfam" id="PF02163"/>
    </source>
</evidence>
<feature type="transmembrane region" description="Helical" evidence="11">
    <location>
        <begin position="263"/>
        <end position="283"/>
    </location>
</feature>
<feature type="domain" description="Peptidase M50" evidence="12">
    <location>
        <begin position="6"/>
        <end position="331"/>
    </location>
</feature>
<evidence type="ECO:0000256" key="3">
    <source>
        <dbReference type="ARBA" id="ARBA00007931"/>
    </source>
</evidence>
<feature type="transmembrane region" description="Helical" evidence="11">
    <location>
        <begin position="90"/>
        <end position="112"/>
    </location>
</feature>
<dbReference type="SUPFAM" id="SSF50156">
    <property type="entry name" value="PDZ domain-like"/>
    <property type="match status" value="1"/>
</dbReference>
<proteinExistence type="inferred from homology"/>
<dbReference type="InterPro" id="IPR004387">
    <property type="entry name" value="Pept_M50_Zn"/>
</dbReference>
<evidence type="ECO:0000256" key="4">
    <source>
        <dbReference type="ARBA" id="ARBA00022670"/>
    </source>
</evidence>
<dbReference type="InterPro" id="IPR008915">
    <property type="entry name" value="Peptidase_M50"/>
</dbReference>
<feature type="transmembrane region" description="Helical" evidence="11">
    <location>
        <begin position="6"/>
        <end position="25"/>
    </location>
</feature>
<comment type="subcellular location">
    <subcellularLocation>
        <location evidence="2">Membrane</location>
        <topology evidence="2">Multi-pass membrane protein</topology>
    </subcellularLocation>
</comment>
<keyword evidence="9 11" id="KW-0482">Metalloprotease</keyword>
<dbReference type="GO" id="GO:0016020">
    <property type="term" value="C:membrane"/>
    <property type="evidence" value="ECO:0007669"/>
    <property type="project" value="UniProtKB-SubCell"/>
</dbReference>
<keyword evidence="6 11" id="KW-0378">Hydrolase</keyword>
<evidence type="ECO:0000313" key="14">
    <source>
        <dbReference type="EMBL" id="MBB5263134.1"/>
    </source>
</evidence>
<name>A0A7W8H7B0_9FIRM</name>
<dbReference type="EMBL" id="JACHFW010000001">
    <property type="protein sequence ID" value="MBB5263134.1"/>
    <property type="molecule type" value="Genomic_DNA"/>
</dbReference>
<dbReference type="PANTHER" id="PTHR42837:SF2">
    <property type="entry name" value="MEMBRANE METALLOPROTEASE ARASP2, CHLOROPLASTIC-RELATED"/>
    <property type="match status" value="1"/>
</dbReference>
<organism evidence="14 15">
    <name type="scientific">Catenibacillus scindens</name>
    <dbReference type="NCBI Taxonomy" id="673271"/>
    <lineage>
        <taxon>Bacteria</taxon>
        <taxon>Bacillati</taxon>
        <taxon>Bacillota</taxon>
        <taxon>Clostridia</taxon>
        <taxon>Lachnospirales</taxon>
        <taxon>Lachnospiraceae</taxon>
        <taxon>Catenibacillus</taxon>
    </lineage>
</organism>
<evidence type="ECO:0000256" key="2">
    <source>
        <dbReference type="ARBA" id="ARBA00004141"/>
    </source>
</evidence>
<evidence type="ECO:0000313" key="15">
    <source>
        <dbReference type="Proteomes" id="UP000543642"/>
    </source>
</evidence>
<evidence type="ECO:0000256" key="1">
    <source>
        <dbReference type="ARBA" id="ARBA00001947"/>
    </source>
</evidence>
<comment type="cofactor">
    <cofactor evidence="1 11">
        <name>Zn(2+)</name>
        <dbReference type="ChEBI" id="CHEBI:29105"/>
    </cofactor>
</comment>
<evidence type="ECO:0000256" key="6">
    <source>
        <dbReference type="ARBA" id="ARBA00022801"/>
    </source>
</evidence>
<reference evidence="14 15" key="1">
    <citation type="submission" date="2020-08" db="EMBL/GenBank/DDBJ databases">
        <title>Genomic Encyclopedia of Type Strains, Phase IV (KMG-IV): sequencing the most valuable type-strain genomes for metagenomic binning, comparative biology and taxonomic classification.</title>
        <authorList>
            <person name="Goeker M."/>
        </authorList>
    </citation>
    <scope>NUCLEOTIDE SEQUENCE [LARGE SCALE GENOMIC DNA]</scope>
    <source>
        <strain evidence="14 15">DSM 106146</strain>
    </source>
</reference>
<sequence length="345" mass="37988">MGIILAFIIFSVMIIIHELGHFLLARQHGITVTEFAVGMGPKLLSHKSKKSGTVYALKLVPFGGSCMMLGEDEDENSEGSFNTKSVWARMSVVLAGPIFNFLLAFIFAMIILANTGYQNTAVGSVEEGTPAAQAGLQAGDVITRIGNERVHLFKEISLYMYLNPNEPYDITYTRDGQTMEATITPFWDESTGSYRIGIVSSPYQKANILQLFEYGFYEVKYNITTVIKSLGMLFTGQLSRDDVAGPVGIVTIIDDSYQASKSYGALNVFLVMSQLIVMLSANLGVMNLLPVPALDGGRFLFLIVEAIRGKPFDREKEGLVNFVGFALLMILMVFILFNDVSRLFA</sequence>
<protein>
    <recommendedName>
        <fullName evidence="11">Zinc metalloprotease</fullName>
        <ecNumber evidence="11">3.4.24.-</ecNumber>
    </recommendedName>
</protein>
<dbReference type="Pfam" id="PF02163">
    <property type="entry name" value="Peptidase_M50"/>
    <property type="match status" value="1"/>
</dbReference>
<evidence type="ECO:0000256" key="8">
    <source>
        <dbReference type="ARBA" id="ARBA00022989"/>
    </source>
</evidence>
<dbReference type="CDD" id="cd06163">
    <property type="entry name" value="S2P-M50_PDZ_RseP-like"/>
    <property type="match status" value="1"/>
</dbReference>
<keyword evidence="5 11" id="KW-0812">Transmembrane</keyword>
<keyword evidence="15" id="KW-1185">Reference proteome</keyword>
<keyword evidence="7 11" id="KW-0862">Zinc</keyword>
<dbReference type="InterPro" id="IPR036034">
    <property type="entry name" value="PDZ_sf"/>
</dbReference>
<evidence type="ECO:0000256" key="11">
    <source>
        <dbReference type="RuleBase" id="RU362031"/>
    </source>
</evidence>
<gene>
    <name evidence="14" type="ORF">HNP82_000228</name>
</gene>
<dbReference type="GO" id="GO:0004222">
    <property type="term" value="F:metalloendopeptidase activity"/>
    <property type="evidence" value="ECO:0007669"/>
    <property type="project" value="InterPro"/>
</dbReference>
<comment type="caution">
    <text evidence="14">The sequence shown here is derived from an EMBL/GenBank/DDBJ whole genome shotgun (WGS) entry which is preliminary data.</text>
</comment>
<evidence type="ECO:0000256" key="9">
    <source>
        <dbReference type="ARBA" id="ARBA00023049"/>
    </source>
</evidence>
<evidence type="ECO:0000259" key="13">
    <source>
        <dbReference type="Pfam" id="PF17820"/>
    </source>
</evidence>
<keyword evidence="4 14" id="KW-0645">Protease</keyword>
<dbReference type="InterPro" id="IPR041489">
    <property type="entry name" value="PDZ_6"/>
</dbReference>
<evidence type="ECO:0000256" key="7">
    <source>
        <dbReference type="ARBA" id="ARBA00022833"/>
    </source>
</evidence>
<dbReference type="CDD" id="cd23081">
    <property type="entry name" value="cpPDZ_EcRseP-like"/>
    <property type="match status" value="1"/>
</dbReference>
<dbReference type="PANTHER" id="PTHR42837">
    <property type="entry name" value="REGULATOR OF SIGMA-E PROTEASE RSEP"/>
    <property type="match status" value="1"/>
</dbReference>
<dbReference type="Proteomes" id="UP000543642">
    <property type="component" value="Unassembled WGS sequence"/>
</dbReference>
<evidence type="ECO:0000256" key="5">
    <source>
        <dbReference type="ARBA" id="ARBA00022692"/>
    </source>
</evidence>
<keyword evidence="10 11" id="KW-0472">Membrane</keyword>
<dbReference type="GO" id="GO:0006508">
    <property type="term" value="P:proteolysis"/>
    <property type="evidence" value="ECO:0007669"/>
    <property type="project" value="UniProtKB-KW"/>
</dbReference>
<dbReference type="Pfam" id="PF17820">
    <property type="entry name" value="PDZ_6"/>
    <property type="match status" value="1"/>
</dbReference>
<feature type="transmembrane region" description="Helical" evidence="11">
    <location>
        <begin position="319"/>
        <end position="337"/>
    </location>
</feature>
<dbReference type="EC" id="3.4.24.-" evidence="11"/>
<comment type="similarity">
    <text evidence="3 11">Belongs to the peptidase M50B family.</text>
</comment>